<gene>
    <name evidence="2" type="ORF">GCM10010191_10020</name>
</gene>
<keyword evidence="3" id="KW-1185">Reference proteome</keyword>
<evidence type="ECO:0000313" key="3">
    <source>
        <dbReference type="Proteomes" id="UP001501231"/>
    </source>
</evidence>
<accession>A0ABP5VIL5</accession>
<dbReference type="RefSeq" id="WP_344587258.1">
    <property type="nucleotide sequence ID" value="NZ_BAAARW010000003.1"/>
</dbReference>
<feature type="region of interest" description="Disordered" evidence="1">
    <location>
        <begin position="140"/>
        <end position="159"/>
    </location>
</feature>
<evidence type="ECO:0000256" key="1">
    <source>
        <dbReference type="SAM" id="MobiDB-lite"/>
    </source>
</evidence>
<dbReference type="Proteomes" id="UP001501231">
    <property type="component" value="Unassembled WGS sequence"/>
</dbReference>
<protein>
    <recommendedName>
        <fullName evidence="4">Secreted protein</fullName>
    </recommendedName>
</protein>
<evidence type="ECO:0008006" key="4">
    <source>
        <dbReference type="Google" id="ProtNLM"/>
    </source>
</evidence>
<reference evidence="3" key="1">
    <citation type="journal article" date="2019" name="Int. J. Syst. Evol. Microbiol.">
        <title>The Global Catalogue of Microorganisms (GCM) 10K type strain sequencing project: providing services to taxonomists for standard genome sequencing and annotation.</title>
        <authorList>
            <consortium name="The Broad Institute Genomics Platform"/>
            <consortium name="The Broad Institute Genome Sequencing Center for Infectious Disease"/>
            <person name="Wu L."/>
            <person name="Ma J."/>
        </authorList>
    </citation>
    <scope>NUCLEOTIDE SEQUENCE [LARGE SCALE GENOMIC DNA]</scope>
    <source>
        <strain evidence="3">JCM 3325</strain>
    </source>
</reference>
<proteinExistence type="predicted"/>
<dbReference type="EMBL" id="BAAARW010000003">
    <property type="protein sequence ID" value="GAA2404291.1"/>
    <property type="molecule type" value="Genomic_DNA"/>
</dbReference>
<sequence length="190" mass="20709">MNKREMPANRRRILPILGLALVGLVVAVVAALLTGALTGGQDDSTERTPVENQTIGKYTFAILPQDPDNEEHFLVSLTVRSPGTIKGEYTRVTFNNESGTPGEKPRQMREQPKEFTGTVADNRFKFDDFLLDERPVTGTLTGGGPVLDDTSGSESKGWKVGSATDFEKAVDRYADTHRLKACPADPDIVC</sequence>
<name>A0ABP5VIL5_9ACTN</name>
<evidence type="ECO:0000313" key="2">
    <source>
        <dbReference type="EMBL" id="GAA2404291.1"/>
    </source>
</evidence>
<organism evidence="2 3">
    <name type="scientific">Actinomadura vinacea</name>
    <dbReference type="NCBI Taxonomy" id="115336"/>
    <lineage>
        <taxon>Bacteria</taxon>
        <taxon>Bacillati</taxon>
        <taxon>Actinomycetota</taxon>
        <taxon>Actinomycetes</taxon>
        <taxon>Streptosporangiales</taxon>
        <taxon>Thermomonosporaceae</taxon>
        <taxon>Actinomadura</taxon>
    </lineage>
</organism>
<comment type="caution">
    <text evidence="2">The sequence shown here is derived from an EMBL/GenBank/DDBJ whole genome shotgun (WGS) entry which is preliminary data.</text>
</comment>